<feature type="domain" description="GB1/RHD3-type G" evidence="4">
    <location>
        <begin position="74"/>
        <end position="103"/>
    </location>
</feature>
<dbReference type="Pfam" id="PF02263">
    <property type="entry name" value="GBP"/>
    <property type="match status" value="1"/>
</dbReference>
<organism evidence="5 6">
    <name type="scientific">Sciurus carolinensis</name>
    <name type="common">Eastern gray squirrel</name>
    <dbReference type="NCBI Taxonomy" id="30640"/>
    <lineage>
        <taxon>Eukaryota</taxon>
        <taxon>Metazoa</taxon>
        <taxon>Chordata</taxon>
        <taxon>Craniata</taxon>
        <taxon>Vertebrata</taxon>
        <taxon>Euteleostomi</taxon>
        <taxon>Mammalia</taxon>
        <taxon>Eutheria</taxon>
        <taxon>Euarchontoglires</taxon>
        <taxon>Glires</taxon>
        <taxon>Rodentia</taxon>
        <taxon>Sciuromorpha</taxon>
        <taxon>Sciuridae</taxon>
        <taxon>Sciurinae</taxon>
        <taxon>Sciurini</taxon>
        <taxon>Sciurus</taxon>
    </lineage>
</organism>
<dbReference type="Proteomes" id="UP001166674">
    <property type="component" value="Unassembled WGS sequence"/>
</dbReference>
<evidence type="ECO:0000313" key="6">
    <source>
        <dbReference type="Proteomes" id="UP001166674"/>
    </source>
</evidence>
<dbReference type="InterPro" id="IPR030386">
    <property type="entry name" value="G_GB1_RHD3_dom"/>
</dbReference>
<keyword evidence="2" id="KW-0342">GTP-binding</keyword>
<proteinExistence type="inferred from homology"/>
<evidence type="ECO:0000256" key="3">
    <source>
        <dbReference type="PROSITE-ProRule" id="PRU01052"/>
    </source>
</evidence>
<dbReference type="AlphaFoldDB" id="A0AA41MRM9"/>
<gene>
    <name evidence="5" type="ORF">SUZIE_140185</name>
</gene>
<keyword evidence="1" id="KW-0547">Nucleotide-binding</keyword>
<comment type="similarity">
    <text evidence="3">Belongs to the TRAFAC class dynamin-like GTPase superfamily. GB1/RHD3 GTPase family.</text>
</comment>
<dbReference type="PROSITE" id="PS51715">
    <property type="entry name" value="G_GB1_RHD3"/>
    <property type="match status" value="1"/>
</dbReference>
<evidence type="ECO:0000259" key="4">
    <source>
        <dbReference type="PROSITE" id="PS51715"/>
    </source>
</evidence>
<dbReference type="InterPro" id="IPR015894">
    <property type="entry name" value="Guanylate-bd_N"/>
</dbReference>
<dbReference type="PANTHER" id="PTHR10751">
    <property type="entry name" value="GUANYLATE BINDING PROTEIN"/>
    <property type="match status" value="1"/>
</dbReference>
<dbReference type="SUPFAM" id="SSF52540">
    <property type="entry name" value="P-loop containing nucleoside triphosphate hydrolases"/>
    <property type="match status" value="1"/>
</dbReference>
<dbReference type="EMBL" id="JAATJV010286300">
    <property type="protein sequence ID" value="MBZ3876888.1"/>
    <property type="molecule type" value="Genomic_DNA"/>
</dbReference>
<dbReference type="Gene3D" id="3.40.50.300">
    <property type="entry name" value="P-loop containing nucleotide triphosphate hydrolases"/>
    <property type="match status" value="1"/>
</dbReference>
<evidence type="ECO:0000256" key="2">
    <source>
        <dbReference type="ARBA" id="ARBA00023134"/>
    </source>
</evidence>
<evidence type="ECO:0000256" key="1">
    <source>
        <dbReference type="ARBA" id="ARBA00022741"/>
    </source>
</evidence>
<comment type="caution">
    <text evidence="5">The sequence shown here is derived from an EMBL/GenBank/DDBJ whole genome shotgun (WGS) entry which is preliminary data.</text>
</comment>
<sequence>MMGNSYVFRFNKQNGFLCFKSRNCCPSHLFPCRQSNIPDMASDMVMPGPICLIESKEGQLVVKQEALQILSAITQPVVVVAIVGLYRTGKSYLMNKLAVKTNV</sequence>
<name>A0AA41MRM9_SCICA</name>
<reference evidence="5" key="1">
    <citation type="submission" date="2020-03" db="EMBL/GenBank/DDBJ databases">
        <title>Studies in the Genomics of Life Span.</title>
        <authorList>
            <person name="Glass D."/>
        </authorList>
    </citation>
    <scope>NUCLEOTIDE SEQUENCE</scope>
    <source>
        <strain evidence="5">SUZIE</strain>
        <tissue evidence="5">Muscle</tissue>
    </source>
</reference>
<dbReference type="GO" id="GO:0003924">
    <property type="term" value="F:GTPase activity"/>
    <property type="evidence" value="ECO:0007669"/>
    <property type="project" value="InterPro"/>
</dbReference>
<accession>A0AA41MRM9</accession>
<dbReference type="InterPro" id="IPR027417">
    <property type="entry name" value="P-loop_NTPase"/>
</dbReference>
<protein>
    <submittedName>
        <fullName evidence="5">Guanylate-binding protein 7</fullName>
    </submittedName>
</protein>
<dbReference type="GO" id="GO:0005525">
    <property type="term" value="F:GTP binding"/>
    <property type="evidence" value="ECO:0007669"/>
    <property type="project" value="UniProtKB-KW"/>
</dbReference>
<keyword evidence="6" id="KW-1185">Reference proteome</keyword>
<evidence type="ECO:0000313" key="5">
    <source>
        <dbReference type="EMBL" id="MBZ3876888.1"/>
    </source>
</evidence>